<dbReference type="RefSeq" id="WP_323331436.1">
    <property type="nucleotide sequence ID" value="NZ_JAYFSI010000007.1"/>
</dbReference>
<sequence length="187" mass="21129">MNRRENSVRRRPPFREPHRSILLVCGAKATEPAYFAGLKRSRRNPAVTIKIKSKPADPEAVVKYAADFGRHAGAEYDEVWCVVDVDEFDLDKAMTAARRLDVRLAVSNPCFEYWLLLHFEACAAPLTCYGDVEKRLLKHVPGYRKSALRFDDFAHGVDKAVDRSRHPEAGHTRNPSTQVGLLVEQIG</sequence>
<reference evidence="1 2" key="1">
    <citation type="submission" date="2023-12" db="EMBL/GenBank/DDBJ databases">
        <title>Amycolatopsis sp. V23-08.</title>
        <authorList>
            <person name="Somphong A."/>
        </authorList>
    </citation>
    <scope>NUCLEOTIDE SEQUENCE [LARGE SCALE GENOMIC DNA]</scope>
    <source>
        <strain evidence="1 2">V23-08</strain>
    </source>
</reference>
<dbReference type="EMBL" id="JAYFSI010000007">
    <property type="protein sequence ID" value="MEA5363696.1"/>
    <property type="molecule type" value="Genomic_DNA"/>
</dbReference>
<keyword evidence="2" id="KW-1185">Reference proteome</keyword>
<comment type="caution">
    <text evidence="1">The sequence shown here is derived from an EMBL/GenBank/DDBJ whole genome shotgun (WGS) entry which is preliminary data.</text>
</comment>
<accession>A0ABU5REU1</accession>
<dbReference type="Pfam" id="PF13707">
    <property type="entry name" value="RloB"/>
    <property type="match status" value="1"/>
</dbReference>
<evidence type="ECO:0000313" key="1">
    <source>
        <dbReference type="EMBL" id="MEA5363696.1"/>
    </source>
</evidence>
<proteinExistence type="predicted"/>
<gene>
    <name evidence="1" type="ORF">VA596_29470</name>
</gene>
<dbReference type="Proteomes" id="UP001304298">
    <property type="component" value="Unassembled WGS sequence"/>
</dbReference>
<protein>
    <submittedName>
        <fullName evidence="1">RloB family protein</fullName>
    </submittedName>
</protein>
<name>A0ABU5REU1_9PSEU</name>
<evidence type="ECO:0000313" key="2">
    <source>
        <dbReference type="Proteomes" id="UP001304298"/>
    </source>
</evidence>
<organism evidence="1 2">
    <name type="scientific">Amycolatopsis heterodermiae</name>
    <dbReference type="NCBI Taxonomy" id="3110235"/>
    <lineage>
        <taxon>Bacteria</taxon>
        <taxon>Bacillati</taxon>
        <taxon>Actinomycetota</taxon>
        <taxon>Actinomycetes</taxon>
        <taxon>Pseudonocardiales</taxon>
        <taxon>Pseudonocardiaceae</taxon>
        <taxon>Amycolatopsis</taxon>
    </lineage>
</organism>
<dbReference type="InterPro" id="IPR025591">
    <property type="entry name" value="RloB"/>
</dbReference>